<gene>
    <name evidence="2" type="ORF">CANINC_003063</name>
</gene>
<accession>A0A4T0WZN6</accession>
<keyword evidence="1" id="KW-0175">Coiled coil</keyword>
<evidence type="ECO:0000313" key="2">
    <source>
        <dbReference type="EMBL" id="TID24591.1"/>
    </source>
</evidence>
<organism evidence="2 3">
    <name type="scientific">Pichia inconspicua</name>
    <dbReference type="NCBI Taxonomy" id="52247"/>
    <lineage>
        <taxon>Eukaryota</taxon>
        <taxon>Fungi</taxon>
        <taxon>Dikarya</taxon>
        <taxon>Ascomycota</taxon>
        <taxon>Saccharomycotina</taxon>
        <taxon>Pichiomycetes</taxon>
        <taxon>Pichiales</taxon>
        <taxon>Pichiaceae</taxon>
        <taxon>Pichia</taxon>
    </lineage>
</organism>
<evidence type="ECO:0000256" key="1">
    <source>
        <dbReference type="SAM" id="Coils"/>
    </source>
</evidence>
<keyword evidence="3" id="KW-1185">Reference proteome</keyword>
<dbReference type="AlphaFoldDB" id="A0A4T0WZN6"/>
<dbReference type="EMBL" id="SELW01000507">
    <property type="protein sequence ID" value="TID24591.1"/>
    <property type="molecule type" value="Genomic_DNA"/>
</dbReference>
<reference evidence="2 3" key="1">
    <citation type="journal article" date="2019" name="Front. Genet.">
        <title>Whole-Genome Sequencing of the Opportunistic Yeast Pathogen Candida inconspicua Uncovers Its Hybrid Origin.</title>
        <authorList>
            <person name="Mixao V."/>
            <person name="Hansen A.P."/>
            <person name="Saus E."/>
            <person name="Boekhout T."/>
            <person name="Lass-Florl C."/>
            <person name="Gabaldon T."/>
        </authorList>
    </citation>
    <scope>NUCLEOTIDE SEQUENCE [LARGE SCALE GENOMIC DNA]</scope>
    <source>
        <strain evidence="2 3">CBS 180</strain>
    </source>
</reference>
<dbReference type="Proteomes" id="UP000307173">
    <property type="component" value="Unassembled WGS sequence"/>
</dbReference>
<sequence>MDDKIKKLIEREEKVKGRSYELMEKYKGALRRSLQQIDCEGKQGIVYSNEEMIDKVESELEENVKIVKSLEKELNRHNEKCMKLLGKDKVQKVQKEVEILNQKLRIIESTLGYIKNG</sequence>
<protein>
    <submittedName>
        <fullName evidence="2">Uncharacterized protein</fullName>
    </submittedName>
</protein>
<dbReference type="OrthoDB" id="3997567at2759"/>
<name>A0A4T0WZN6_9ASCO</name>
<proteinExistence type="predicted"/>
<evidence type="ECO:0000313" key="3">
    <source>
        <dbReference type="Proteomes" id="UP000307173"/>
    </source>
</evidence>
<feature type="coiled-coil region" evidence="1">
    <location>
        <begin position="53"/>
        <end position="110"/>
    </location>
</feature>
<comment type="caution">
    <text evidence="2">The sequence shown here is derived from an EMBL/GenBank/DDBJ whole genome shotgun (WGS) entry which is preliminary data.</text>
</comment>